<name>A0A4D5XLS8_9ENTR</name>
<dbReference type="EMBL" id="MH909331">
    <property type="protein sequence ID" value="QBQ69440.1"/>
    <property type="molecule type" value="Genomic_DNA"/>
</dbReference>
<reference evidence="1" key="1">
    <citation type="submission" date="2018-09" db="EMBL/GenBank/DDBJ databases">
        <authorList>
            <person name="Yuan Q."/>
            <person name="Jiang X."/>
            <person name="Jing Y."/>
            <person name="Cheng Q."/>
            <person name="Zhou D."/>
        </authorList>
    </citation>
    <scope>NUCLEOTIDE SEQUENCE</scope>
    <source>
        <plasmid evidence="1">p707804-NDM</plasmid>
    </source>
</reference>
<sequence>MNVHLKYDTIKHYHFDWLTPAGDYPYSAVMLVGFRDGRWIIVQEFGNDYSCFEGVLKNGDDLNTEPKFYSDLESVAVAAFGMMKQIYPQYQDSTLEEFLAG</sequence>
<dbReference type="AlphaFoldDB" id="A0A4D5XLS8"/>
<proteinExistence type="predicted"/>
<organism evidence="1">
    <name type="scientific">Leclercia adecarboxylata</name>
    <dbReference type="NCBI Taxonomy" id="83655"/>
    <lineage>
        <taxon>Bacteria</taxon>
        <taxon>Pseudomonadati</taxon>
        <taxon>Pseudomonadota</taxon>
        <taxon>Gammaproteobacteria</taxon>
        <taxon>Enterobacterales</taxon>
        <taxon>Enterobacteriaceae</taxon>
        <taxon>Leclercia</taxon>
    </lineage>
</organism>
<geneLocation type="plasmid" evidence="1">
    <name>p707804-NDM</name>
</geneLocation>
<dbReference type="RefSeq" id="WP_181728491.1">
    <property type="nucleotide sequence ID" value="NZ_MH909331.1"/>
</dbReference>
<evidence type="ECO:0000313" key="1">
    <source>
        <dbReference type="EMBL" id="QBQ69440.1"/>
    </source>
</evidence>
<keyword evidence="1" id="KW-0614">Plasmid</keyword>
<protein>
    <submittedName>
        <fullName evidence="1">Uncharacterized protein</fullName>
    </submittedName>
</protein>
<accession>A0A4D5XLS8</accession>